<reference evidence="1 2" key="1">
    <citation type="journal article" date="2018" name="Nat. Biotechnol.">
        <title>A standardized bacterial taxonomy based on genome phylogeny substantially revises the tree of life.</title>
        <authorList>
            <person name="Parks D.H."/>
            <person name="Chuvochina M."/>
            <person name="Waite D.W."/>
            <person name="Rinke C."/>
            <person name="Skarshewski A."/>
            <person name="Chaumeil P.A."/>
            <person name="Hugenholtz P."/>
        </authorList>
    </citation>
    <scope>NUCLEOTIDE SEQUENCE [LARGE SCALE GENOMIC DNA]</scope>
    <source>
        <strain evidence="1">UBA11978</strain>
    </source>
</reference>
<gene>
    <name evidence="1" type="ORF">DCW74_03285</name>
</gene>
<dbReference type="GO" id="GO:0005886">
    <property type="term" value="C:plasma membrane"/>
    <property type="evidence" value="ECO:0007669"/>
    <property type="project" value="TreeGrafter"/>
</dbReference>
<dbReference type="Proteomes" id="UP000263517">
    <property type="component" value="Unassembled WGS sequence"/>
</dbReference>
<feature type="non-terminal residue" evidence="1">
    <location>
        <position position="301"/>
    </location>
</feature>
<name>A0A350P0C4_9ALTE</name>
<dbReference type="InterPro" id="IPR001036">
    <property type="entry name" value="Acrflvin-R"/>
</dbReference>
<sequence length="301" mass="32313">MLALVKIALSKPYTFVVLALLIAILGTKSTQRTPTDIFPSVDIPVIAVAWQWRGLPPEEMAGRITTPFERALNSIVNDVEHIEATSYTGFGIVKIFFHPTVDITMANAQVTGVAQTLIRQMPQGTQPPLIMNYNASTVPVLQLALSGKGLTEQQLADIGMNQLRSRLVTVPGAVIPWPFGGKSRQIQIDLDPDALRARGLSGQDVANALADQNVIIPAGTQKIGDYEYAIKLNNAPATIKEIGELPVKVVNGAIVYIKDIAHVYDGSAVQTNIVHVDGGRSVLMSIFKGGNTSTIDVINGI</sequence>
<comment type="caution">
    <text evidence="1">The sequence shown here is derived from an EMBL/GenBank/DDBJ whole genome shotgun (WGS) entry which is preliminary data.</text>
</comment>
<accession>A0A350P0C4</accession>
<evidence type="ECO:0000313" key="2">
    <source>
        <dbReference type="Proteomes" id="UP000263517"/>
    </source>
</evidence>
<dbReference type="InterPro" id="IPR027463">
    <property type="entry name" value="AcrB_DN_DC_subdom"/>
</dbReference>
<dbReference type="Gene3D" id="1.20.1640.10">
    <property type="entry name" value="Multidrug efflux transporter AcrB transmembrane domain"/>
    <property type="match status" value="1"/>
</dbReference>
<dbReference type="Gene3D" id="3.30.70.1320">
    <property type="entry name" value="Multidrug efflux transporter AcrB pore domain like"/>
    <property type="match status" value="1"/>
</dbReference>
<organism evidence="1 2">
    <name type="scientific">Alteromonas australica</name>
    <dbReference type="NCBI Taxonomy" id="589873"/>
    <lineage>
        <taxon>Bacteria</taxon>
        <taxon>Pseudomonadati</taxon>
        <taxon>Pseudomonadota</taxon>
        <taxon>Gammaproteobacteria</taxon>
        <taxon>Alteromonadales</taxon>
        <taxon>Alteromonadaceae</taxon>
        <taxon>Alteromonas/Salinimonas group</taxon>
        <taxon>Alteromonas</taxon>
    </lineage>
</organism>
<protein>
    <submittedName>
        <fullName evidence="1">RND transporter</fullName>
    </submittedName>
</protein>
<proteinExistence type="predicted"/>
<dbReference type="Gene3D" id="3.30.2090.10">
    <property type="entry name" value="Multidrug efflux transporter AcrB TolC docking domain, DN and DC subdomains"/>
    <property type="match status" value="1"/>
</dbReference>
<dbReference type="EMBL" id="DNAN01000114">
    <property type="protein sequence ID" value="HAW74741.1"/>
    <property type="molecule type" value="Genomic_DNA"/>
</dbReference>
<dbReference type="SUPFAM" id="SSF82714">
    <property type="entry name" value="Multidrug efflux transporter AcrB TolC docking domain, DN and DC subdomains"/>
    <property type="match status" value="1"/>
</dbReference>
<dbReference type="GO" id="GO:0042910">
    <property type="term" value="F:xenobiotic transmembrane transporter activity"/>
    <property type="evidence" value="ECO:0007669"/>
    <property type="project" value="TreeGrafter"/>
</dbReference>
<dbReference type="Pfam" id="PF00873">
    <property type="entry name" value="ACR_tran"/>
    <property type="match status" value="1"/>
</dbReference>
<dbReference type="PANTHER" id="PTHR32063">
    <property type="match status" value="1"/>
</dbReference>
<dbReference type="AlphaFoldDB" id="A0A350P0C4"/>
<dbReference type="Gene3D" id="3.30.70.1430">
    <property type="entry name" value="Multidrug efflux transporter AcrB pore domain"/>
    <property type="match status" value="1"/>
</dbReference>
<dbReference type="PANTHER" id="PTHR32063:SF8">
    <property type="entry name" value="CATION EFFLUX PROTEIN"/>
    <property type="match status" value="1"/>
</dbReference>
<dbReference type="SUPFAM" id="SSF82693">
    <property type="entry name" value="Multidrug efflux transporter AcrB pore domain, PN1, PN2, PC1 and PC2 subdomains"/>
    <property type="match status" value="2"/>
</dbReference>
<evidence type="ECO:0000313" key="1">
    <source>
        <dbReference type="EMBL" id="HAW74741.1"/>
    </source>
</evidence>